<evidence type="ECO:0000256" key="2">
    <source>
        <dbReference type="ARBA" id="ARBA00004704"/>
    </source>
</evidence>
<reference evidence="11 12" key="1">
    <citation type="submission" date="2024-01" db="EMBL/GenBank/DDBJ databases">
        <authorList>
            <person name="Allen C."/>
            <person name="Tagirdzhanova G."/>
        </authorList>
    </citation>
    <scope>NUCLEOTIDE SEQUENCE [LARGE SCALE GENOMIC DNA]</scope>
</reference>
<accession>A0ABP0AKP9</accession>
<evidence type="ECO:0000256" key="7">
    <source>
        <dbReference type="ARBA" id="ARBA00023002"/>
    </source>
</evidence>
<dbReference type="PANTHER" id="PTHR11056:SF0">
    <property type="entry name" value="HOMOGENTISATE 1,2-DIOXYGENASE"/>
    <property type="match status" value="1"/>
</dbReference>
<dbReference type="InterPro" id="IPR011051">
    <property type="entry name" value="RmlC_Cupin_sf"/>
</dbReference>
<dbReference type="InterPro" id="IPR005708">
    <property type="entry name" value="Homogentis_dOase"/>
</dbReference>
<sequence>MPVTNFQTPEKYQYLHGFGAFHETEAVEGALPVGANSPQKPPLGLYAEKLSGTAFTAPRHENQQTWLYRVLPSAAHSAFVACDDAGATTLGSHLHHIPNQLRWDPFDLDHEHDWVRGLRYVAGAGDPSMKTGLGIYVYAAGRDMDEKTALYSSDGDMLVVGQHGVLDIQTELGRLLVRPNEIAVLPRGIKYRVTLPQGPVRGYILELHQGHFALPELGPIGSNGLANTRDFQVPTAHFDENTTTTWSIINKYNNAMFVAKQGHTPFDVVAWHGGCTSYSPRRSNCGPPATPPADMPTDYPYKYDLGRFNVIGSTSFDHPDPSIYTVLTGASDRPGTAIADFVIFPPRWLVQEDTFRPPWYHRNTMSEFMGLICGEYDAKAGGGFRAAGASLHNVMSAHGPDASTWQKASTAVLQPQKVGQGSMAFMFESSLMLGVTQWGLETCHKIQPAYSEESWSEMRPHFKRP</sequence>
<evidence type="ECO:0000313" key="12">
    <source>
        <dbReference type="Proteomes" id="UP001642405"/>
    </source>
</evidence>
<gene>
    <name evidence="11" type="ORF">SCUCBS95973_000003</name>
</gene>
<dbReference type="Pfam" id="PF20510">
    <property type="entry name" value="HgmA_N"/>
    <property type="match status" value="1"/>
</dbReference>
<feature type="domain" description="Homogentisate 1,2-dioxygenase N-terminal" evidence="10">
    <location>
        <begin position="13"/>
        <end position="278"/>
    </location>
</feature>
<evidence type="ECO:0000256" key="8">
    <source>
        <dbReference type="ARBA" id="ARBA00023004"/>
    </source>
</evidence>
<proteinExistence type="inferred from homology"/>
<comment type="pathway">
    <text evidence="2">Amino-acid degradation; L-phenylalanine degradation; acetoacetate and fumarate from L-phenylalanine: step 4/6.</text>
</comment>
<evidence type="ECO:0000313" key="11">
    <source>
        <dbReference type="EMBL" id="CAK7208151.1"/>
    </source>
</evidence>
<dbReference type="InterPro" id="IPR014710">
    <property type="entry name" value="RmlC-like_jellyroll"/>
</dbReference>
<keyword evidence="8" id="KW-0408">Iron</keyword>
<keyword evidence="7" id="KW-0560">Oxidoreductase</keyword>
<evidence type="ECO:0000256" key="5">
    <source>
        <dbReference type="ARBA" id="ARBA00022723"/>
    </source>
</evidence>
<name>A0ABP0AKP9_9PEZI</name>
<dbReference type="InterPro" id="IPR046451">
    <property type="entry name" value="HgmA_C"/>
</dbReference>
<dbReference type="CDD" id="cd07000">
    <property type="entry name" value="cupin_HGO_N"/>
    <property type="match status" value="1"/>
</dbReference>
<feature type="domain" description="Homogentisate 1,2-dioxygenase C-terminal" evidence="9">
    <location>
        <begin position="307"/>
        <end position="462"/>
    </location>
</feature>
<dbReference type="Gene3D" id="2.60.120.10">
    <property type="entry name" value="Jelly Rolls"/>
    <property type="match status" value="1"/>
</dbReference>
<protein>
    <recommendedName>
        <fullName evidence="4">homogentisate 1,2-dioxygenase</fullName>
        <ecNumber evidence="4">1.13.11.5</ecNumber>
    </recommendedName>
</protein>
<organism evidence="11 12">
    <name type="scientific">Sporothrix curviconia</name>
    <dbReference type="NCBI Taxonomy" id="1260050"/>
    <lineage>
        <taxon>Eukaryota</taxon>
        <taxon>Fungi</taxon>
        <taxon>Dikarya</taxon>
        <taxon>Ascomycota</taxon>
        <taxon>Pezizomycotina</taxon>
        <taxon>Sordariomycetes</taxon>
        <taxon>Sordariomycetidae</taxon>
        <taxon>Ophiostomatales</taxon>
        <taxon>Ophiostomataceae</taxon>
        <taxon>Sporothrix</taxon>
    </lineage>
</organism>
<comment type="cofactor">
    <cofactor evidence="1">
        <name>Fe cation</name>
        <dbReference type="ChEBI" id="CHEBI:24875"/>
    </cofactor>
</comment>
<evidence type="ECO:0000256" key="4">
    <source>
        <dbReference type="ARBA" id="ARBA00013127"/>
    </source>
</evidence>
<dbReference type="Proteomes" id="UP001642405">
    <property type="component" value="Unassembled WGS sequence"/>
</dbReference>
<dbReference type="Pfam" id="PF04209">
    <property type="entry name" value="HgmA_C"/>
    <property type="match status" value="1"/>
</dbReference>
<dbReference type="SUPFAM" id="SSF51182">
    <property type="entry name" value="RmlC-like cupins"/>
    <property type="match status" value="2"/>
</dbReference>
<keyword evidence="5" id="KW-0479">Metal-binding</keyword>
<comment type="similarity">
    <text evidence="3">Belongs to the homogentisate dioxygenase family.</text>
</comment>
<evidence type="ECO:0000256" key="6">
    <source>
        <dbReference type="ARBA" id="ARBA00022964"/>
    </source>
</evidence>
<evidence type="ECO:0000259" key="9">
    <source>
        <dbReference type="Pfam" id="PF04209"/>
    </source>
</evidence>
<evidence type="ECO:0000259" key="10">
    <source>
        <dbReference type="Pfam" id="PF20510"/>
    </source>
</evidence>
<dbReference type="InterPro" id="IPR046452">
    <property type="entry name" value="HgmA_N"/>
</dbReference>
<dbReference type="PANTHER" id="PTHR11056">
    <property type="entry name" value="HOMOGENTISATE 1,2-DIOXYGENASE"/>
    <property type="match status" value="1"/>
</dbReference>
<keyword evidence="6" id="KW-0223">Dioxygenase</keyword>
<dbReference type="EC" id="1.13.11.5" evidence="4"/>
<keyword evidence="12" id="KW-1185">Reference proteome</keyword>
<evidence type="ECO:0000256" key="1">
    <source>
        <dbReference type="ARBA" id="ARBA00001962"/>
    </source>
</evidence>
<comment type="caution">
    <text evidence="11">The sequence shown here is derived from an EMBL/GenBank/DDBJ whole genome shotgun (WGS) entry which is preliminary data.</text>
</comment>
<dbReference type="EMBL" id="CAWUHB010000001">
    <property type="protein sequence ID" value="CAK7208151.1"/>
    <property type="molecule type" value="Genomic_DNA"/>
</dbReference>
<evidence type="ECO:0000256" key="3">
    <source>
        <dbReference type="ARBA" id="ARBA00007757"/>
    </source>
</evidence>